<gene>
    <name evidence="5" type="ORF">RJ641_009091</name>
</gene>
<sequence>MAIISILQPYMEGFLRTPMFNPLVLFTVLMFSLLLVKLIKSSKYNLPPSPPRLPLIGNLHQLGSLPHHSLRTLSENYGRLLRIHMGKSTAVVVSSTELVREIMKTQDTIFANRQKTIVADVMIGWNSGECVSELLSRRRLQQLHYIKEREVKVMIAKLQESCINEKVAVNLGEIFFNFFIKTLYEFAFGGESGGEEFCKQFTRILLNISELLQSFSFREIFPLISWKDKFTGLHAKLKGTFKETDAFLDRVIKEHEYRMKSKNEQFEEKDCVDVLFVLKTVPCSISPWTTSRGSL</sequence>
<evidence type="ECO:0000256" key="2">
    <source>
        <dbReference type="ARBA" id="ARBA00022723"/>
    </source>
</evidence>
<feature type="non-terminal residue" evidence="5">
    <location>
        <position position="295"/>
    </location>
</feature>
<dbReference type="GO" id="GO:0004497">
    <property type="term" value="F:monooxygenase activity"/>
    <property type="evidence" value="ECO:0007669"/>
    <property type="project" value="InterPro"/>
</dbReference>
<name>A0AAN8Z701_9MAGN</name>
<keyword evidence="3" id="KW-0408">Iron</keyword>
<evidence type="ECO:0000256" key="3">
    <source>
        <dbReference type="ARBA" id="ARBA00023004"/>
    </source>
</evidence>
<evidence type="ECO:0000313" key="5">
    <source>
        <dbReference type="EMBL" id="KAK6924765.1"/>
    </source>
</evidence>
<evidence type="ECO:0000256" key="1">
    <source>
        <dbReference type="ARBA" id="ARBA00010617"/>
    </source>
</evidence>
<dbReference type="InterPro" id="IPR001128">
    <property type="entry name" value="Cyt_P450"/>
</dbReference>
<feature type="transmembrane region" description="Helical" evidence="4">
    <location>
        <begin position="20"/>
        <end position="39"/>
    </location>
</feature>
<keyword evidence="4" id="KW-1133">Transmembrane helix</keyword>
<keyword evidence="6" id="KW-1185">Reference proteome</keyword>
<comment type="similarity">
    <text evidence="1">Belongs to the cytochrome P450 family.</text>
</comment>
<dbReference type="Gene3D" id="1.10.630.10">
    <property type="entry name" value="Cytochrome P450"/>
    <property type="match status" value="1"/>
</dbReference>
<dbReference type="GO" id="GO:0020037">
    <property type="term" value="F:heme binding"/>
    <property type="evidence" value="ECO:0007669"/>
    <property type="project" value="InterPro"/>
</dbReference>
<keyword evidence="2" id="KW-0479">Metal-binding</keyword>
<dbReference type="PANTHER" id="PTHR47955:SF18">
    <property type="entry name" value="CYTOCHROME P450 71A1-LIKE"/>
    <property type="match status" value="1"/>
</dbReference>
<dbReference type="Pfam" id="PF00067">
    <property type="entry name" value="p450"/>
    <property type="match status" value="1"/>
</dbReference>
<keyword evidence="4" id="KW-0812">Transmembrane</keyword>
<accession>A0AAN8Z701</accession>
<dbReference type="GO" id="GO:0005506">
    <property type="term" value="F:iron ion binding"/>
    <property type="evidence" value="ECO:0007669"/>
    <property type="project" value="InterPro"/>
</dbReference>
<dbReference type="SUPFAM" id="SSF48264">
    <property type="entry name" value="Cytochrome P450"/>
    <property type="match status" value="1"/>
</dbReference>
<dbReference type="AlphaFoldDB" id="A0AAN8Z701"/>
<dbReference type="PANTHER" id="PTHR47955">
    <property type="entry name" value="CYTOCHROME P450 FAMILY 71 PROTEIN"/>
    <property type="match status" value="1"/>
</dbReference>
<dbReference type="InterPro" id="IPR036396">
    <property type="entry name" value="Cyt_P450_sf"/>
</dbReference>
<dbReference type="GO" id="GO:0016705">
    <property type="term" value="F:oxidoreductase activity, acting on paired donors, with incorporation or reduction of molecular oxygen"/>
    <property type="evidence" value="ECO:0007669"/>
    <property type="project" value="InterPro"/>
</dbReference>
<organism evidence="5 6">
    <name type="scientific">Dillenia turbinata</name>
    <dbReference type="NCBI Taxonomy" id="194707"/>
    <lineage>
        <taxon>Eukaryota</taxon>
        <taxon>Viridiplantae</taxon>
        <taxon>Streptophyta</taxon>
        <taxon>Embryophyta</taxon>
        <taxon>Tracheophyta</taxon>
        <taxon>Spermatophyta</taxon>
        <taxon>Magnoliopsida</taxon>
        <taxon>eudicotyledons</taxon>
        <taxon>Gunneridae</taxon>
        <taxon>Pentapetalae</taxon>
        <taxon>Dilleniales</taxon>
        <taxon>Dilleniaceae</taxon>
        <taxon>Dillenia</taxon>
    </lineage>
</organism>
<proteinExistence type="inferred from homology"/>
<reference evidence="5 6" key="1">
    <citation type="submission" date="2023-12" db="EMBL/GenBank/DDBJ databases">
        <title>A high-quality genome assembly for Dillenia turbinata (Dilleniales).</title>
        <authorList>
            <person name="Chanderbali A."/>
        </authorList>
    </citation>
    <scope>NUCLEOTIDE SEQUENCE [LARGE SCALE GENOMIC DNA]</scope>
    <source>
        <strain evidence="5">LSX21</strain>
        <tissue evidence="5">Leaf</tissue>
    </source>
</reference>
<dbReference type="EMBL" id="JBAMMX010000016">
    <property type="protein sequence ID" value="KAK6924765.1"/>
    <property type="molecule type" value="Genomic_DNA"/>
</dbReference>
<protein>
    <submittedName>
        <fullName evidence="5">Cytochrome P450</fullName>
    </submittedName>
</protein>
<comment type="caution">
    <text evidence="5">The sequence shown here is derived from an EMBL/GenBank/DDBJ whole genome shotgun (WGS) entry which is preliminary data.</text>
</comment>
<evidence type="ECO:0000313" key="6">
    <source>
        <dbReference type="Proteomes" id="UP001370490"/>
    </source>
</evidence>
<dbReference type="Proteomes" id="UP001370490">
    <property type="component" value="Unassembled WGS sequence"/>
</dbReference>
<evidence type="ECO:0000256" key="4">
    <source>
        <dbReference type="SAM" id="Phobius"/>
    </source>
</evidence>
<keyword evidence="4" id="KW-0472">Membrane</keyword>